<dbReference type="EMBL" id="CP009528">
    <property type="protein sequence ID" value="AKB53717.1"/>
    <property type="molecule type" value="Genomic_DNA"/>
</dbReference>
<dbReference type="SUPFAM" id="SSF55785">
    <property type="entry name" value="PYP-like sensor domain (PAS domain)"/>
    <property type="match status" value="1"/>
</dbReference>
<dbReference type="PATRIC" id="fig|1434108.4.peg.866"/>
<keyword evidence="2" id="KW-1185">Reference proteome</keyword>
<dbReference type="Gene3D" id="3.30.450.20">
    <property type="entry name" value="PAS domain"/>
    <property type="match status" value="1"/>
</dbReference>
<dbReference type="InterPro" id="IPR035965">
    <property type="entry name" value="PAS-like_dom_sf"/>
</dbReference>
<dbReference type="KEGG" id="mby:MSBRM_0719"/>
<dbReference type="GO" id="GO:0016301">
    <property type="term" value="F:kinase activity"/>
    <property type="evidence" value="ECO:0007669"/>
    <property type="project" value="UniProtKB-KW"/>
</dbReference>
<gene>
    <name evidence="1" type="ORF">MSBRM_0719</name>
</gene>
<evidence type="ECO:0000313" key="1">
    <source>
        <dbReference type="EMBL" id="AKB53717.1"/>
    </source>
</evidence>
<dbReference type="Proteomes" id="UP000033033">
    <property type="component" value="Chromosome"/>
</dbReference>
<evidence type="ECO:0000313" key="2">
    <source>
        <dbReference type="Proteomes" id="UP000033033"/>
    </source>
</evidence>
<keyword evidence="1" id="KW-0808">Transferase</keyword>
<accession>A0A0E3QT83</accession>
<dbReference type="AlphaFoldDB" id="A0A0E3QT83"/>
<reference evidence="1 2" key="1">
    <citation type="submission" date="2014-07" db="EMBL/GenBank/DDBJ databases">
        <title>Methanogenic archaea and the global carbon cycle.</title>
        <authorList>
            <person name="Henriksen J.R."/>
            <person name="Luke J."/>
            <person name="Reinhart S."/>
            <person name="Benedict M.N."/>
            <person name="Youngblut N.D."/>
            <person name="Metcalf M.E."/>
            <person name="Whitaker R.J."/>
            <person name="Metcalf W.W."/>
        </authorList>
    </citation>
    <scope>NUCLEOTIDE SEQUENCE [LARGE SCALE GENOMIC DNA]</scope>
    <source>
        <strain evidence="1 2">MS</strain>
    </source>
</reference>
<keyword evidence="1" id="KW-0418">Kinase</keyword>
<organism evidence="1 2">
    <name type="scientific">Methanosarcina barkeri MS</name>
    <dbReference type="NCBI Taxonomy" id="1434108"/>
    <lineage>
        <taxon>Archaea</taxon>
        <taxon>Methanobacteriati</taxon>
        <taxon>Methanobacteriota</taxon>
        <taxon>Stenosarchaea group</taxon>
        <taxon>Methanomicrobia</taxon>
        <taxon>Methanosarcinales</taxon>
        <taxon>Methanosarcinaceae</taxon>
        <taxon>Methanosarcina</taxon>
    </lineage>
</organism>
<dbReference type="STRING" id="1434108.MSBRM_0719"/>
<protein>
    <submittedName>
        <fullName evidence="1">Sensory transduction histidine kinase</fullName>
    </submittedName>
</protein>
<sequence>MCSTAEIIDVVSSHQFALIKKDGKWEQIENSGRRRAEKEAIQATKNWEYTFDAVPDLVAIIDDKHRVVRANKAIAARLWMTSENTLLNQGEIEINTLLFYNLCLFLNKVSDIVFIHTKFEVNSKEKSTFNLPIKAFNFLKQQIDSLMNVP</sequence>
<name>A0A0E3QT83_METBA</name>
<proteinExistence type="predicted"/>
<dbReference type="HOGENOM" id="CLU_1736401_0_0_2"/>